<dbReference type="FunFam" id="1.10.3120.10:FF:000004">
    <property type="entry name" value="Chloroplast trigger factor"/>
    <property type="match status" value="1"/>
</dbReference>
<evidence type="ECO:0000256" key="3">
    <source>
        <dbReference type="ARBA" id="ARBA00013194"/>
    </source>
</evidence>
<evidence type="ECO:0000313" key="11">
    <source>
        <dbReference type="Proteomes" id="UP001634393"/>
    </source>
</evidence>
<dbReference type="GO" id="GO:0003755">
    <property type="term" value="F:peptidyl-prolyl cis-trans isomerase activity"/>
    <property type="evidence" value="ECO:0007669"/>
    <property type="project" value="UniProtKB-KW"/>
</dbReference>
<dbReference type="InterPro" id="IPR037041">
    <property type="entry name" value="Trigger_fac_C_sf"/>
</dbReference>
<reference evidence="10 11" key="1">
    <citation type="submission" date="2024-12" db="EMBL/GenBank/DDBJ databases">
        <title>The unique morphological basis and parallel evolutionary history of personate flowers in Penstemon.</title>
        <authorList>
            <person name="Depatie T.H."/>
            <person name="Wessinger C.A."/>
        </authorList>
    </citation>
    <scope>NUCLEOTIDE SEQUENCE [LARGE SCALE GENOMIC DNA]</scope>
    <source>
        <strain evidence="10">WTNN_2</strain>
        <tissue evidence="10">Leaf</tissue>
    </source>
</reference>
<evidence type="ECO:0000256" key="7">
    <source>
        <dbReference type="ARBA" id="ARBA00024849"/>
    </source>
</evidence>
<evidence type="ECO:0000256" key="5">
    <source>
        <dbReference type="ARBA" id="ARBA00023186"/>
    </source>
</evidence>
<accession>A0ABD3S983</accession>
<dbReference type="FunFam" id="3.30.70.1050:FF:000004">
    <property type="entry name" value="Trigger factor"/>
    <property type="match status" value="1"/>
</dbReference>
<evidence type="ECO:0000256" key="2">
    <source>
        <dbReference type="ARBA" id="ARBA00005464"/>
    </source>
</evidence>
<organism evidence="10 11">
    <name type="scientific">Penstemon smallii</name>
    <dbReference type="NCBI Taxonomy" id="265156"/>
    <lineage>
        <taxon>Eukaryota</taxon>
        <taxon>Viridiplantae</taxon>
        <taxon>Streptophyta</taxon>
        <taxon>Embryophyta</taxon>
        <taxon>Tracheophyta</taxon>
        <taxon>Spermatophyta</taxon>
        <taxon>Magnoliopsida</taxon>
        <taxon>eudicotyledons</taxon>
        <taxon>Gunneridae</taxon>
        <taxon>Pentapetalae</taxon>
        <taxon>asterids</taxon>
        <taxon>lamiids</taxon>
        <taxon>Lamiales</taxon>
        <taxon>Plantaginaceae</taxon>
        <taxon>Cheloneae</taxon>
        <taxon>Penstemon</taxon>
    </lineage>
</organism>
<evidence type="ECO:0000313" key="10">
    <source>
        <dbReference type="EMBL" id="KAL3821078.1"/>
    </source>
</evidence>
<feature type="domain" description="Trigger factor C-terminal" evidence="9">
    <location>
        <begin position="361"/>
        <end position="520"/>
    </location>
</feature>
<dbReference type="FunFam" id="3.10.50.40:FF:000001">
    <property type="entry name" value="Trigger factor"/>
    <property type="match status" value="1"/>
</dbReference>
<dbReference type="InterPro" id="IPR036611">
    <property type="entry name" value="Trigger_fac_ribosome-bd_sf"/>
</dbReference>
<evidence type="ECO:0000259" key="9">
    <source>
        <dbReference type="Pfam" id="PF05698"/>
    </source>
</evidence>
<dbReference type="InterPro" id="IPR005215">
    <property type="entry name" value="Trig_fac"/>
</dbReference>
<keyword evidence="6" id="KW-0413">Isomerase</keyword>
<dbReference type="InterPro" id="IPR027304">
    <property type="entry name" value="Trigger_fact/SurA_dom_sf"/>
</dbReference>
<proteinExistence type="inferred from homology"/>
<dbReference type="SUPFAM" id="SSF109998">
    <property type="entry name" value="Triger factor/SurA peptide-binding domain-like"/>
    <property type="match status" value="1"/>
</dbReference>
<dbReference type="EMBL" id="JBJXBP010000007">
    <property type="protein sequence ID" value="KAL3821078.1"/>
    <property type="molecule type" value="Genomic_DNA"/>
</dbReference>
<protein>
    <recommendedName>
        <fullName evidence="3">peptidylprolyl isomerase</fullName>
        <ecNumber evidence="3">5.2.1.8</ecNumber>
    </recommendedName>
</protein>
<evidence type="ECO:0000259" key="8">
    <source>
        <dbReference type="Pfam" id="PF05697"/>
    </source>
</evidence>
<gene>
    <name evidence="10" type="ORF">ACJIZ3_006983</name>
</gene>
<dbReference type="InterPro" id="IPR008880">
    <property type="entry name" value="Trigger_fac_C"/>
</dbReference>
<dbReference type="SUPFAM" id="SSF54534">
    <property type="entry name" value="FKBP-like"/>
    <property type="match status" value="1"/>
</dbReference>
<evidence type="ECO:0000256" key="4">
    <source>
        <dbReference type="ARBA" id="ARBA00023110"/>
    </source>
</evidence>
<comment type="catalytic activity">
    <reaction evidence="1">
        <text>[protein]-peptidylproline (omega=180) = [protein]-peptidylproline (omega=0)</text>
        <dbReference type="Rhea" id="RHEA:16237"/>
        <dbReference type="Rhea" id="RHEA-COMP:10747"/>
        <dbReference type="Rhea" id="RHEA-COMP:10748"/>
        <dbReference type="ChEBI" id="CHEBI:83833"/>
        <dbReference type="ChEBI" id="CHEBI:83834"/>
        <dbReference type="EC" id="5.2.1.8"/>
    </reaction>
</comment>
<dbReference type="SUPFAM" id="SSF102735">
    <property type="entry name" value="Trigger factor ribosome-binding domain"/>
    <property type="match status" value="1"/>
</dbReference>
<dbReference type="AlphaFoldDB" id="A0ABD3S983"/>
<dbReference type="Gene3D" id="1.10.3120.10">
    <property type="entry name" value="Trigger factor, C-terminal domain"/>
    <property type="match status" value="1"/>
</dbReference>
<dbReference type="Proteomes" id="UP001634393">
    <property type="component" value="Unassembled WGS sequence"/>
</dbReference>
<dbReference type="PANTHER" id="PTHR30560:SF3">
    <property type="entry name" value="TRIGGER FACTOR-LIKE PROTEIN TIG, CHLOROPLASTIC"/>
    <property type="match status" value="1"/>
</dbReference>
<sequence length="529" mass="60075">MEVSCITTPQTFFQFKPTSLYPLPSSISLPNVHFLKPIYKINQSPLALSRKTIETNFIASAAPSAVDNSVSDKLPADLHVTETPEPNSRVRISVEVPSLVCEDCYRRVIKEFMKQSKIPGFRPGKNVPENILVSHVGKENVKKATIESILKRTLPHAMSSVSARALEDSMRISTNFADMDNIYSAMKSLKYDVIVDVAPEIKWVPEDGYKNLKIVVEIDKEIDAQTATEQELKRRLKALGVLRIVTERGLEVGDVAILDISAETIEQDESAGQKIPSAESKGFQFDTEDGNKVLPDFLDSIIGMKRGESRSFPYVFPDSWNQEDLRGVRAQFKVDCKELFYRDLPELNDSIADKILSGCTTIEEVKEALLQKFLELEQTAKEQATDNAILDQLHKMVQVEIPPSLFEEQGRQLYGAQLLQIQANMKLNEQQLSSWSSPRAVREYLQNQKENITNIIKQNLAVGDIFKRENLQVLTDELVNEVENSIAEFKRHNQEYDEERVREQVQEVLEGAKVLEWLKERADIQYITK</sequence>
<evidence type="ECO:0000256" key="6">
    <source>
        <dbReference type="ARBA" id="ARBA00023235"/>
    </source>
</evidence>
<keyword evidence="11" id="KW-1185">Reference proteome</keyword>
<dbReference type="Gene3D" id="3.10.50.40">
    <property type="match status" value="1"/>
</dbReference>
<comment type="similarity">
    <text evidence="2">Belongs to the FKBP-type PPIase family. Tig subfamily.</text>
</comment>
<dbReference type="EC" id="5.2.1.8" evidence="3"/>
<dbReference type="HAMAP" id="MF_00303">
    <property type="entry name" value="Trigger_factor_Tig"/>
    <property type="match status" value="1"/>
</dbReference>
<keyword evidence="4" id="KW-0697">Rotamase</keyword>
<dbReference type="Pfam" id="PF05697">
    <property type="entry name" value="Trigger_N"/>
    <property type="match status" value="1"/>
</dbReference>
<comment type="function">
    <text evidence="7">Involved in protein export. Acts as a chaperone by maintaining the newly synthesized protein in an open conformation. Functions as a peptidyl-prolyl cis-trans isomerase.</text>
</comment>
<keyword evidence="5" id="KW-0143">Chaperone</keyword>
<name>A0ABD3S983_9LAMI</name>
<dbReference type="PANTHER" id="PTHR30560">
    <property type="entry name" value="TRIGGER FACTOR CHAPERONE AND PEPTIDYL-PROLYL CIS/TRANS ISOMERASE"/>
    <property type="match status" value="1"/>
</dbReference>
<dbReference type="InterPro" id="IPR046357">
    <property type="entry name" value="PPIase_dom_sf"/>
</dbReference>
<dbReference type="InterPro" id="IPR008881">
    <property type="entry name" value="Trigger_fac_ribosome-bd_bac"/>
</dbReference>
<evidence type="ECO:0000256" key="1">
    <source>
        <dbReference type="ARBA" id="ARBA00000971"/>
    </source>
</evidence>
<dbReference type="NCBIfam" id="TIGR00115">
    <property type="entry name" value="tig"/>
    <property type="match status" value="1"/>
</dbReference>
<feature type="domain" description="Trigger factor ribosome-binding bacterial" evidence="8">
    <location>
        <begin position="80"/>
        <end position="223"/>
    </location>
</feature>
<dbReference type="Pfam" id="PF05698">
    <property type="entry name" value="Trigger_C"/>
    <property type="match status" value="1"/>
</dbReference>
<dbReference type="Gene3D" id="3.30.70.1050">
    <property type="entry name" value="Trigger factor ribosome-binding domain"/>
    <property type="match status" value="1"/>
</dbReference>
<comment type="caution">
    <text evidence="10">The sequence shown here is derived from an EMBL/GenBank/DDBJ whole genome shotgun (WGS) entry which is preliminary data.</text>
</comment>